<dbReference type="Gene3D" id="2.130.10.10">
    <property type="entry name" value="YVTN repeat-like/Quinoprotein amine dehydrogenase"/>
    <property type="match status" value="2"/>
</dbReference>
<evidence type="ECO:0000313" key="3">
    <source>
        <dbReference type="Proteomes" id="UP000722485"/>
    </source>
</evidence>
<gene>
    <name evidence="2" type="ORF">G7Z17_g13642</name>
</gene>
<dbReference type="Proteomes" id="UP000722485">
    <property type="component" value="Unassembled WGS sequence"/>
</dbReference>
<dbReference type="OrthoDB" id="538223at2759"/>
<name>A0A9P5L821_9HYPO</name>
<sequence>MAQRQWLMHPVAWASEKGTVWLWHSYNSVYIQVLEGHEGWMWSADFSADSNLAALASGKTVRLWRVDSGECIQKLEHKNSVTSFAVSPNTNLVASAAFDEPVRIWQVDSGECIQVLHHKDSVTSVAFSLDSKLVASVSKGGTTRHWQIDSGECIQVLDYKNPVISVAFSPDAKLVASAASDGTVRLWKVDSGVCVQESLDSSDGNTTRPLAKYFDEGLAEGKAQWHGDAAQSLEVLIKKQEAMEHDLGKLQREVQGLMTASSGEQSHNPKPDASEPVQGIFKGMDLATPSRDIEECYSSFDEKLSTPEKNKAWGILLSAKVQKLLNERKTSTLVIESAEFLGNVYNPLNFAATFLAKELAANRTHPIVLSFHSGCRTFESLDHDVSGPLGMINSLNAQLLTQVLERNRDTEIPMLDDIEKHKTYQKKLSAGIQLFRETLGTLSDEDNVVIILDSLSAMTGNPRRQADILSQLLEVIYDADVVVRMVVSDINPSLRGVFFKKSCTRLWVREVIRSRRRDIGLECLRSATQFDMVDLGGKGPLHSELGPREESSEFLEGFFMGF</sequence>
<evidence type="ECO:0000313" key="2">
    <source>
        <dbReference type="EMBL" id="KAF7532423.1"/>
    </source>
</evidence>
<proteinExistence type="predicted"/>
<keyword evidence="3" id="KW-1185">Reference proteome</keyword>
<reference evidence="2" key="1">
    <citation type="submission" date="2020-03" db="EMBL/GenBank/DDBJ databases">
        <title>Draft Genome Sequence of Cylindrodendrum hubeiense.</title>
        <authorList>
            <person name="Buettner E."/>
            <person name="Kellner H."/>
        </authorList>
    </citation>
    <scope>NUCLEOTIDE SEQUENCE</scope>
    <source>
        <strain evidence="2">IHI 201604</strain>
    </source>
</reference>
<dbReference type="AlphaFoldDB" id="A0A9P5L821"/>
<feature type="repeat" description="WD" evidence="1">
    <location>
        <begin position="115"/>
        <end position="156"/>
    </location>
</feature>
<protein>
    <submittedName>
        <fullName evidence="2">Uncharacterized protein</fullName>
    </submittedName>
</protein>
<dbReference type="PANTHER" id="PTHR19879">
    <property type="entry name" value="TRANSCRIPTION INITIATION FACTOR TFIID"/>
    <property type="match status" value="1"/>
</dbReference>
<feature type="repeat" description="WD" evidence="1">
    <location>
        <begin position="74"/>
        <end position="115"/>
    </location>
</feature>
<dbReference type="InterPro" id="IPR036322">
    <property type="entry name" value="WD40_repeat_dom_sf"/>
</dbReference>
<dbReference type="PANTHER" id="PTHR19879:SF9">
    <property type="entry name" value="TRANSCRIPTION INITIATION FACTOR TFIID SUBUNIT 5"/>
    <property type="match status" value="1"/>
</dbReference>
<dbReference type="InterPro" id="IPR015943">
    <property type="entry name" value="WD40/YVTN_repeat-like_dom_sf"/>
</dbReference>
<dbReference type="SMART" id="SM00320">
    <property type="entry name" value="WD40"/>
    <property type="match status" value="4"/>
</dbReference>
<feature type="repeat" description="WD" evidence="1">
    <location>
        <begin position="156"/>
        <end position="197"/>
    </location>
</feature>
<feature type="repeat" description="WD" evidence="1">
    <location>
        <begin position="34"/>
        <end position="74"/>
    </location>
</feature>
<dbReference type="InterPro" id="IPR001680">
    <property type="entry name" value="WD40_rpt"/>
</dbReference>
<comment type="caution">
    <text evidence="2">The sequence shown here is derived from an EMBL/GenBank/DDBJ whole genome shotgun (WGS) entry which is preliminary data.</text>
</comment>
<dbReference type="SUPFAM" id="SSF50978">
    <property type="entry name" value="WD40 repeat-like"/>
    <property type="match status" value="1"/>
</dbReference>
<keyword evidence="1" id="KW-0853">WD repeat</keyword>
<evidence type="ECO:0000256" key="1">
    <source>
        <dbReference type="PROSITE-ProRule" id="PRU00221"/>
    </source>
</evidence>
<dbReference type="Pfam" id="PF00400">
    <property type="entry name" value="WD40"/>
    <property type="match status" value="4"/>
</dbReference>
<organism evidence="2 3">
    <name type="scientific">Cylindrodendrum hubeiense</name>
    <dbReference type="NCBI Taxonomy" id="595255"/>
    <lineage>
        <taxon>Eukaryota</taxon>
        <taxon>Fungi</taxon>
        <taxon>Dikarya</taxon>
        <taxon>Ascomycota</taxon>
        <taxon>Pezizomycotina</taxon>
        <taxon>Sordariomycetes</taxon>
        <taxon>Hypocreomycetidae</taxon>
        <taxon>Hypocreales</taxon>
        <taxon>Nectriaceae</taxon>
        <taxon>Cylindrodendrum</taxon>
    </lineage>
</organism>
<dbReference type="PROSITE" id="PS50294">
    <property type="entry name" value="WD_REPEATS_REGION"/>
    <property type="match status" value="3"/>
</dbReference>
<dbReference type="EMBL" id="JAANBB010000899">
    <property type="protein sequence ID" value="KAF7532423.1"/>
    <property type="molecule type" value="Genomic_DNA"/>
</dbReference>
<dbReference type="PROSITE" id="PS50082">
    <property type="entry name" value="WD_REPEATS_2"/>
    <property type="match status" value="4"/>
</dbReference>
<accession>A0A9P5L821</accession>
<dbReference type="CDD" id="cd00200">
    <property type="entry name" value="WD40"/>
    <property type="match status" value="1"/>
</dbReference>